<organism evidence="2 3">
    <name type="scientific">Cupriavidus malaysiensis</name>
    <dbReference type="NCBI Taxonomy" id="367825"/>
    <lineage>
        <taxon>Bacteria</taxon>
        <taxon>Pseudomonadati</taxon>
        <taxon>Pseudomonadota</taxon>
        <taxon>Betaproteobacteria</taxon>
        <taxon>Burkholderiales</taxon>
        <taxon>Burkholderiaceae</taxon>
        <taxon>Cupriavidus</taxon>
    </lineage>
</organism>
<sequence length="187" mass="19939">MSLSHLHPARVAAHCALAVLTLCGTAPAPALAGVDDHLVLPLHVAGADLEAANPALLAARRYATFWHTGEPRYAEAALAPDFLDRTLPPGRTQGRQGPLQASLAFRAAVPDLSAELEDVVIAGDRVSVRLRFHGHFTGHFGTAAGAGQAIDFQAFDLYRIAEGRIAENWHLEDNLGLMQQMGLAARQ</sequence>
<gene>
    <name evidence="2" type="ORF">BKK80_19200</name>
</gene>
<dbReference type="SUPFAM" id="SSF54427">
    <property type="entry name" value="NTF2-like"/>
    <property type="match status" value="1"/>
</dbReference>
<dbReference type="EMBL" id="CP017754">
    <property type="protein sequence ID" value="AOZ07717.1"/>
    <property type="molecule type" value="Genomic_DNA"/>
</dbReference>
<feature type="chain" id="PRO_5046531004" evidence="1">
    <location>
        <begin position="33"/>
        <end position="187"/>
    </location>
</feature>
<dbReference type="InterPro" id="IPR009959">
    <property type="entry name" value="Cyclase_SnoaL-like"/>
</dbReference>
<evidence type="ECO:0000313" key="3">
    <source>
        <dbReference type="Proteomes" id="UP000177515"/>
    </source>
</evidence>
<protein>
    <submittedName>
        <fullName evidence="2">Ester cyclase</fullName>
    </submittedName>
</protein>
<reference evidence="2 3" key="1">
    <citation type="submission" date="2016-10" db="EMBL/GenBank/DDBJ databases">
        <title>Complete genome sequences of three Cupriavidus strains isolated from various Malaysian environments.</title>
        <authorList>
            <person name="Abdullah A.A.-A."/>
            <person name="Shafie N.A.H."/>
            <person name="Lau N.S."/>
        </authorList>
    </citation>
    <scope>NUCLEOTIDE SEQUENCE [LARGE SCALE GENOMIC DNA]</scope>
    <source>
        <strain evidence="2 3">USMAA1020</strain>
    </source>
</reference>
<dbReference type="Proteomes" id="UP000177515">
    <property type="component" value="Chromosome 1"/>
</dbReference>
<keyword evidence="1" id="KW-0732">Signal</keyword>
<proteinExistence type="predicted"/>
<evidence type="ECO:0000313" key="2">
    <source>
        <dbReference type="EMBL" id="AOZ07717.1"/>
    </source>
</evidence>
<dbReference type="Pfam" id="PF07366">
    <property type="entry name" value="SnoaL"/>
    <property type="match status" value="1"/>
</dbReference>
<dbReference type="PANTHER" id="PTHR38436:SF1">
    <property type="entry name" value="ESTER CYCLASE"/>
    <property type="match status" value="1"/>
</dbReference>
<feature type="signal peptide" evidence="1">
    <location>
        <begin position="1"/>
        <end position="32"/>
    </location>
</feature>
<name>A0ABN4TK58_9BURK</name>
<evidence type="ECO:0000256" key="1">
    <source>
        <dbReference type="SAM" id="SignalP"/>
    </source>
</evidence>
<keyword evidence="3" id="KW-1185">Reference proteome</keyword>
<dbReference type="Gene3D" id="3.10.450.50">
    <property type="match status" value="1"/>
</dbReference>
<accession>A0ABN4TK58</accession>
<dbReference type="RefSeq" id="WP_071015836.1">
    <property type="nucleotide sequence ID" value="NZ_CP017754.1"/>
</dbReference>
<dbReference type="PANTHER" id="PTHR38436">
    <property type="entry name" value="POLYKETIDE CYCLASE SNOAL-LIKE DOMAIN"/>
    <property type="match status" value="1"/>
</dbReference>
<dbReference type="InterPro" id="IPR032710">
    <property type="entry name" value="NTF2-like_dom_sf"/>
</dbReference>